<dbReference type="RefSeq" id="WP_092123822.1">
    <property type="nucleotide sequence ID" value="NZ_FMXO01000023.1"/>
</dbReference>
<dbReference type="AlphaFoldDB" id="A0A1G6EUK6"/>
<sequence>MKTLDDIHRQEERIIARHPYLLDVDFRPVSQSGMTFSEIARFMDASWRDTYQGRERFIDDEPYLRWAFGWKGFDSEQSLLAFKNGRLVGGVLFTPRTVSFANKDIATGIASGLSVLPSEKGNGLGKMHFVKVQKASFAKLPLVFCWLHKSLNAAHSNYKIQTRADQDLTSYGDFAFKARVFDAARAVSNSDLLFHEKAVIRLLARPPRKKRASIEVVDAGNMEECLAFANSHARKHDGRVFAPEEFARYAAFEDGGFQSLGLISRAGGSIRTLVVGYPIVTEFKRRDRLFFLDYFASNGGNDLSSMEGIIRERFDVHTILSLYPAHGIKNLFLPTRNVLALKAVEFRQSLRPCRPMIVDHK</sequence>
<dbReference type="Gene3D" id="3.40.630.30">
    <property type="match status" value="1"/>
</dbReference>
<dbReference type="SUPFAM" id="SSF55729">
    <property type="entry name" value="Acyl-CoA N-acyltransferases (Nat)"/>
    <property type="match status" value="1"/>
</dbReference>
<gene>
    <name evidence="1" type="ORF">SAMN05660653_03151</name>
</gene>
<proteinExistence type="predicted"/>
<keyword evidence="2" id="KW-1185">Reference proteome</keyword>
<dbReference type="STRING" id="617002.SAMN05660653_03151"/>
<accession>A0A1G6EUK6</accession>
<protein>
    <submittedName>
        <fullName evidence="1">Acetyltransferase (GNAT) domain-containing protein</fullName>
    </submittedName>
</protein>
<dbReference type="Pfam" id="PF13527">
    <property type="entry name" value="Acetyltransf_9"/>
    <property type="match status" value="1"/>
</dbReference>
<organism evidence="1 2">
    <name type="scientific">Desulfonatronum thiosulfatophilum</name>
    <dbReference type="NCBI Taxonomy" id="617002"/>
    <lineage>
        <taxon>Bacteria</taxon>
        <taxon>Pseudomonadati</taxon>
        <taxon>Thermodesulfobacteriota</taxon>
        <taxon>Desulfovibrionia</taxon>
        <taxon>Desulfovibrionales</taxon>
        <taxon>Desulfonatronaceae</taxon>
        <taxon>Desulfonatronum</taxon>
    </lineage>
</organism>
<keyword evidence="1" id="KW-0808">Transferase</keyword>
<dbReference type="EMBL" id="FMXO01000023">
    <property type="protein sequence ID" value="SDB60962.1"/>
    <property type="molecule type" value="Genomic_DNA"/>
</dbReference>
<reference evidence="1 2" key="1">
    <citation type="submission" date="2016-10" db="EMBL/GenBank/DDBJ databases">
        <authorList>
            <person name="de Groot N.N."/>
        </authorList>
    </citation>
    <scope>NUCLEOTIDE SEQUENCE [LARGE SCALE GENOMIC DNA]</scope>
    <source>
        <strain evidence="1 2">ASO4-2</strain>
    </source>
</reference>
<dbReference type="InterPro" id="IPR016181">
    <property type="entry name" value="Acyl_CoA_acyltransferase"/>
</dbReference>
<name>A0A1G6EUK6_9BACT</name>
<evidence type="ECO:0000313" key="1">
    <source>
        <dbReference type="EMBL" id="SDB60962.1"/>
    </source>
</evidence>
<evidence type="ECO:0000313" key="2">
    <source>
        <dbReference type="Proteomes" id="UP000198771"/>
    </source>
</evidence>
<dbReference type="GO" id="GO:0016740">
    <property type="term" value="F:transferase activity"/>
    <property type="evidence" value="ECO:0007669"/>
    <property type="project" value="UniProtKB-KW"/>
</dbReference>
<dbReference type="Proteomes" id="UP000198771">
    <property type="component" value="Unassembled WGS sequence"/>
</dbReference>
<dbReference type="OrthoDB" id="9825437at2"/>